<dbReference type="CDD" id="cd02520">
    <property type="entry name" value="Glucosylceramide_synthase"/>
    <property type="match status" value="1"/>
</dbReference>
<accession>A0A371DF17</accession>
<evidence type="ECO:0000256" key="13">
    <source>
        <dbReference type="ARBA" id="ARBA00031543"/>
    </source>
</evidence>
<evidence type="ECO:0000313" key="17">
    <source>
        <dbReference type="Proteomes" id="UP000256964"/>
    </source>
</evidence>
<comment type="subcellular location">
    <subcellularLocation>
        <location evidence="1">Membrane</location>
        <topology evidence="1">Multi-pass membrane protein</topology>
    </subcellularLocation>
</comment>
<evidence type="ECO:0000256" key="15">
    <source>
        <dbReference type="SAM" id="Phobius"/>
    </source>
</evidence>
<comment type="pathway">
    <text evidence="3">Sphingolipid metabolism.</text>
</comment>
<evidence type="ECO:0000256" key="8">
    <source>
        <dbReference type="ARBA" id="ARBA00022679"/>
    </source>
</evidence>
<evidence type="ECO:0000256" key="5">
    <source>
        <dbReference type="ARBA" id="ARBA00012699"/>
    </source>
</evidence>
<dbReference type="InterPro" id="IPR029044">
    <property type="entry name" value="Nucleotide-diphossugar_trans"/>
</dbReference>
<keyword evidence="10 15" id="KW-1133">Transmembrane helix</keyword>
<dbReference type="GO" id="GO:0008120">
    <property type="term" value="F:ceramide glucosyltransferase activity"/>
    <property type="evidence" value="ECO:0007669"/>
    <property type="project" value="UniProtKB-EC"/>
</dbReference>
<keyword evidence="9 15" id="KW-0812">Transmembrane</keyword>
<dbReference type="SUPFAM" id="SSF53448">
    <property type="entry name" value="Nucleotide-diphospho-sugar transferases"/>
    <property type="match status" value="1"/>
</dbReference>
<dbReference type="EC" id="2.4.1.80" evidence="5"/>
<evidence type="ECO:0000256" key="7">
    <source>
        <dbReference type="ARBA" id="ARBA00022676"/>
    </source>
</evidence>
<name>A0A371DF17_9APHY</name>
<dbReference type="GO" id="GO:0006679">
    <property type="term" value="P:glucosylceramide biosynthetic process"/>
    <property type="evidence" value="ECO:0007669"/>
    <property type="project" value="TreeGrafter"/>
</dbReference>
<protein>
    <recommendedName>
        <fullName evidence="6">Ceramide glucosyltransferase</fullName>
        <ecNumber evidence="5">2.4.1.80</ecNumber>
    </recommendedName>
    <alternativeName>
        <fullName evidence="13">Glucosylceramide synthase</fullName>
    </alternativeName>
    <alternativeName>
        <fullName evidence="14">UDP-glucose ceramide glucosyltransferase</fullName>
    </alternativeName>
    <alternativeName>
        <fullName evidence="12">UDP-glucose:N-acylsphingosine D-glucosyltransferase</fullName>
    </alternativeName>
</protein>
<dbReference type="GO" id="GO:0016020">
    <property type="term" value="C:membrane"/>
    <property type="evidence" value="ECO:0007669"/>
    <property type="project" value="UniProtKB-SubCell"/>
</dbReference>
<dbReference type="PANTHER" id="PTHR12726:SF0">
    <property type="entry name" value="CERAMIDE GLUCOSYLTRANSFERASE"/>
    <property type="match status" value="1"/>
</dbReference>
<dbReference type="EMBL" id="KZ857396">
    <property type="protein sequence ID" value="RDX51082.1"/>
    <property type="molecule type" value="Genomic_DNA"/>
</dbReference>
<proteinExistence type="inferred from homology"/>
<evidence type="ECO:0000256" key="6">
    <source>
        <dbReference type="ARBA" id="ARBA00019988"/>
    </source>
</evidence>
<organism evidence="16 17">
    <name type="scientific">Lentinus brumalis</name>
    <dbReference type="NCBI Taxonomy" id="2498619"/>
    <lineage>
        <taxon>Eukaryota</taxon>
        <taxon>Fungi</taxon>
        <taxon>Dikarya</taxon>
        <taxon>Basidiomycota</taxon>
        <taxon>Agaricomycotina</taxon>
        <taxon>Agaricomycetes</taxon>
        <taxon>Polyporales</taxon>
        <taxon>Polyporaceae</taxon>
        <taxon>Lentinus</taxon>
    </lineage>
</organism>
<dbReference type="PANTHER" id="PTHR12726">
    <property type="entry name" value="CERAMIDE GLUCOSYLTRANSFERASE"/>
    <property type="match status" value="1"/>
</dbReference>
<evidence type="ECO:0000256" key="12">
    <source>
        <dbReference type="ARBA" id="ARBA00031017"/>
    </source>
</evidence>
<evidence type="ECO:0000256" key="9">
    <source>
        <dbReference type="ARBA" id="ARBA00022692"/>
    </source>
</evidence>
<keyword evidence="17" id="KW-1185">Reference proteome</keyword>
<dbReference type="Gene3D" id="3.90.550.10">
    <property type="entry name" value="Spore Coat Polysaccharide Biosynthesis Protein SpsA, Chain A"/>
    <property type="match status" value="1"/>
</dbReference>
<dbReference type="Proteomes" id="UP000256964">
    <property type="component" value="Unassembled WGS sequence"/>
</dbReference>
<evidence type="ECO:0000256" key="4">
    <source>
        <dbReference type="ARBA" id="ARBA00006739"/>
    </source>
</evidence>
<evidence type="ECO:0000313" key="16">
    <source>
        <dbReference type="EMBL" id="RDX51082.1"/>
    </source>
</evidence>
<dbReference type="InterPro" id="IPR025993">
    <property type="entry name" value="Ceramide_glucosylTrfase"/>
</dbReference>
<dbReference type="UniPathway" id="UPA00222"/>
<evidence type="ECO:0000256" key="10">
    <source>
        <dbReference type="ARBA" id="ARBA00022989"/>
    </source>
</evidence>
<gene>
    <name evidence="16" type="ORF">OH76DRAFT_345799</name>
</gene>
<feature type="transmembrane region" description="Helical" evidence="15">
    <location>
        <begin position="20"/>
        <end position="37"/>
    </location>
</feature>
<dbReference type="AlphaFoldDB" id="A0A371DF17"/>
<feature type="transmembrane region" description="Helical" evidence="15">
    <location>
        <begin position="389"/>
        <end position="410"/>
    </location>
</feature>
<dbReference type="Pfam" id="PF13506">
    <property type="entry name" value="Glyco_transf_21"/>
    <property type="match status" value="1"/>
</dbReference>
<comment type="pathway">
    <text evidence="2">Lipid metabolism; sphingolipid metabolism.</text>
</comment>
<evidence type="ECO:0000256" key="11">
    <source>
        <dbReference type="ARBA" id="ARBA00023136"/>
    </source>
</evidence>
<keyword evidence="8" id="KW-0808">Transferase</keyword>
<dbReference type="OrthoDB" id="1483400at2759"/>
<keyword evidence="7" id="KW-0328">Glycosyltransferase</keyword>
<evidence type="ECO:0000256" key="1">
    <source>
        <dbReference type="ARBA" id="ARBA00004141"/>
    </source>
</evidence>
<sequence>MASQSESWDVLKLTLASASVVWYVILWTIGLIGCISARKRYRLRPRSPLSSAPASSVPGVTIIRPLKGLDTNLYENLESTFNQDYPNFELWFCVDDEDDQALPVVRDLMAKYPNANAHIAIRNGLTVGVNPKVNNLIAAYRQAANDILWVLDSNVMIDPGTLARAVDLLSPPPTASNASKPRIGVVHHVPFAYVSKPSLGSYVEQAFLNTNHAKMYIAINTVAIDSCVVGKSCLYRKSDLERVDGSLRPIPNAENGGHQPGERGLEAFGRFLAEDNMIAGALWHELGLRHDLSCDVAHNAVGHMSLMDYIARRIRWIRVRKRMVFAATMAEPFTESVVAGCLASIGLKYLLGIPPWLFLPLHILVWLVVDLDVYASLAGYPVPSGDRLQFIATWAIRELLALPIWFVAIVGNEVTWRGTRYEVMENGEVRKAGHDGRGVLGWLRRHGRKSTDYYEPLEVRE</sequence>
<comment type="similarity">
    <text evidence="4">Belongs to the glycosyltransferase 2 family.</text>
</comment>
<reference evidence="16 17" key="1">
    <citation type="journal article" date="2018" name="Biotechnol. Biofuels">
        <title>Integrative visual omics of the white-rot fungus Polyporus brumalis exposes the biotechnological potential of its oxidative enzymes for delignifying raw plant biomass.</title>
        <authorList>
            <person name="Miyauchi S."/>
            <person name="Rancon A."/>
            <person name="Drula E."/>
            <person name="Hage H."/>
            <person name="Chaduli D."/>
            <person name="Favel A."/>
            <person name="Grisel S."/>
            <person name="Henrissat B."/>
            <person name="Herpoel-Gimbert I."/>
            <person name="Ruiz-Duenas F.J."/>
            <person name="Chevret D."/>
            <person name="Hainaut M."/>
            <person name="Lin J."/>
            <person name="Wang M."/>
            <person name="Pangilinan J."/>
            <person name="Lipzen A."/>
            <person name="Lesage-Meessen L."/>
            <person name="Navarro D."/>
            <person name="Riley R."/>
            <person name="Grigoriev I.V."/>
            <person name="Zhou S."/>
            <person name="Raouche S."/>
            <person name="Rosso M.N."/>
        </authorList>
    </citation>
    <scope>NUCLEOTIDE SEQUENCE [LARGE SCALE GENOMIC DNA]</scope>
    <source>
        <strain evidence="16 17">BRFM 1820</strain>
    </source>
</reference>
<feature type="transmembrane region" description="Helical" evidence="15">
    <location>
        <begin position="349"/>
        <end position="369"/>
    </location>
</feature>
<evidence type="ECO:0000256" key="14">
    <source>
        <dbReference type="ARBA" id="ARBA00032575"/>
    </source>
</evidence>
<evidence type="ECO:0000256" key="2">
    <source>
        <dbReference type="ARBA" id="ARBA00004760"/>
    </source>
</evidence>
<evidence type="ECO:0000256" key="3">
    <source>
        <dbReference type="ARBA" id="ARBA00004991"/>
    </source>
</evidence>
<dbReference type="STRING" id="139420.A0A371DF17"/>
<keyword evidence="11 15" id="KW-0472">Membrane</keyword>